<dbReference type="AlphaFoldDB" id="A0A0F9IRE0"/>
<dbReference type="EMBL" id="LAZR01018480">
    <property type="protein sequence ID" value="KKL96250.1"/>
    <property type="molecule type" value="Genomic_DNA"/>
</dbReference>
<name>A0A0F9IRE0_9ZZZZ</name>
<protein>
    <submittedName>
        <fullName evidence="1">Uncharacterized protein</fullName>
    </submittedName>
</protein>
<organism evidence="1">
    <name type="scientific">marine sediment metagenome</name>
    <dbReference type="NCBI Taxonomy" id="412755"/>
    <lineage>
        <taxon>unclassified sequences</taxon>
        <taxon>metagenomes</taxon>
        <taxon>ecological metagenomes</taxon>
    </lineage>
</organism>
<sequence length="43" mass="5091">MKLYFKLYLIPEHSGHRQSSGYDNILMVSLTKGDLWYLWKGNS</sequence>
<gene>
    <name evidence="1" type="ORF">LCGC14_1846320</name>
</gene>
<accession>A0A0F9IRE0</accession>
<evidence type="ECO:0000313" key="1">
    <source>
        <dbReference type="EMBL" id="KKL96250.1"/>
    </source>
</evidence>
<proteinExistence type="predicted"/>
<comment type="caution">
    <text evidence="1">The sequence shown here is derived from an EMBL/GenBank/DDBJ whole genome shotgun (WGS) entry which is preliminary data.</text>
</comment>
<reference evidence="1" key="1">
    <citation type="journal article" date="2015" name="Nature">
        <title>Complex archaea that bridge the gap between prokaryotes and eukaryotes.</title>
        <authorList>
            <person name="Spang A."/>
            <person name="Saw J.H."/>
            <person name="Jorgensen S.L."/>
            <person name="Zaremba-Niedzwiedzka K."/>
            <person name="Martijn J."/>
            <person name="Lind A.E."/>
            <person name="van Eijk R."/>
            <person name="Schleper C."/>
            <person name="Guy L."/>
            <person name="Ettema T.J."/>
        </authorList>
    </citation>
    <scope>NUCLEOTIDE SEQUENCE</scope>
</reference>